<sequence length="564" mass="61833">MADLPTSRHAPLKPSKVIPLLVISAIGALIFTVGGGLIVYSNTRHLIEIRNWLDRSQTVLNNLQLESQRLDRLSSSMQLYQATGDANNLRAAGGSAAAVHSGVLTLQNLLQDNASQEHHVDELDTSVEVLSHTLESAGQSKTVPDQQIQSCRNVISLIQEEERGLLKERSRESQASGVRSLLAGAGYLGLSLIVLIVLFAFLIRDAFRRRSFEKQLSLANDRLEATIEALQRRGAEASLLKATRDELHLCVTAAEAEACTVRHLQALVPGSSGATLIINNSRSMLEIAAAWNDPSSLADGFAPEACCGLRAGHLRWRSPGHSAINCSHFIGNPPENYVCIPLAAQGETLGFVYLTFPTQEIADVARSRILQINEMVELAAMTIAGLNLRTKLENQSIRDGLTHLFNRHFMAIALEREVHRALRNTSPLAVLMLDVDHFKAFNDAFGHEAGDAVLREVADCFRQSVRSEDVVCRYGGEEFIIILPETDEETAIQRAEVIRQAIGKLRVQFKGQTLRQISLSIGIAMYPSPARDSTAPVRLADRALYEAKHAGRDRVHVAHEAVTV</sequence>
<dbReference type="EC" id="2.7.7.65" evidence="1"/>
<dbReference type="GO" id="GO:0005886">
    <property type="term" value="C:plasma membrane"/>
    <property type="evidence" value="ECO:0007669"/>
    <property type="project" value="TreeGrafter"/>
</dbReference>
<evidence type="ECO:0000313" key="6">
    <source>
        <dbReference type="EMBL" id="XBH14189.1"/>
    </source>
</evidence>
<dbReference type="CDD" id="cd01949">
    <property type="entry name" value="GGDEF"/>
    <property type="match status" value="1"/>
</dbReference>
<dbReference type="SMART" id="SM00267">
    <property type="entry name" value="GGDEF"/>
    <property type="match status" value="1"/>
</dbReference>
<dbReference type="InterPro" id="IPR043128">
    <property type="entry name" value="Rev_trsase/Diguanyl_cyclase"/>
</dbReference>
<accession>A0AAU7D8X6</accession>
<organism evidence="6">
    <name type="scientific">Edaphobacter paludis</name>
    <dbReference type="NCBI Taxonomy" id="3035702"/>
    <lineage>
        <taxon>Bacteria</taxon>
        <taxon>Pseudomonadati</taxon>
        <taxon>Acidobacteriota</taxon>
        <taxon>Terriglobia</taxon>
        <taxon>Terriglobales</taxon>
        <taxon>Acidobacteriaceae</taxon>
        <taxon>Edaphobacter</taxon>
    </lineage>
</organism>
<feature type="transmembrane region" description="Helical" evidence="4">
    <location>
        <begin position="20"/>
        <end position="40"/>
    </location>
</feature>
<feature type="coiled-coil region" evidence="3">
    <location>
        <begin position="213"/>
        <end position="240"/>
    </location>
</feature>
<keyword evidence="4" id="KW-1133">Transmembrane helix</keyword>
<dbReference type="PANTHER" id="PTHR45138">
    <property type="entry name" value="REGULATORY COMPONENTS OF SENSORY TRANSDUCTION SYSTEM"/>
    <property type="match status" value="1"/>
</dbReference>
<dbReference type="SUPFAM" id="SSF55073">
    <property type="entry name" value="Nucleotide cyclase"/>
    <property type="match status" value="1"/>
</dbReference>
<dbReference type="GO" id="GO:1902201">
    <property type="term" value="P:negative regulation of bacterial-type flagellum-dependent cell motility"/>
    <property type="evidence" value="ECO:0007669"/>
    <property type="project" value="TreeGrafter"/>
</dbReference>
<evidence type="ECO:0000259" key="5">
    <source>
        <dbReference type="PROSITE" id="PS50887"/>
    </source>
</evidence>
<evidence type="ECO:0000256" key="1">
    <source>
        <dbReference type="ARBA" id="ARBA00012528"/>
    </source>
</evidence>
<keyword evidence="4" id="KW-0472">Membrane</keyword>
<dbReference type="Pfam" id="PF00990">
    <property type="entry name" value="GGDEF"/>
    <property type="match status" value="1"/>
</dbReference>
<dbReference type="RefSeq" id="WP_348269947.1">
    <property type="nucleotide sequence ID" value="NZ_CP121195.1"/>
</dbReference>
<dbReference type="GO" id="GO:0043709">
    <property type="term" value="P:cell adhesion involved in single-species biofilm formation"/>
    <property type="evidence" value="ECO:0007669"/>
    <property type="project" value="TreeGrafter"/>
</dbReference>
<dbReference type="GO" id="GO:0052621">
    <property type="term" value="F:diguanylate cyclase activity"/>
    <property type="evidence" value="ECO:0007669"/>
    <property type="project" value="UniProtKB-EC"/>
</dbReference>
<evidence type="ECO:0000256" key="4">
    <source>
        <dbReference type="SAM" id="Phobius"/>
    </source>
</evidence>
<gene>
    <name evidence="6" type="ORF">P8936_03230</name>
</gene>
<dbReference type="AlphaFoldDB" id="A0AAU7D8X6"/>
<dbReference type="Gene3D" id="3.30.70.270">
    <property type="match status" value="1"/>
</dbReference>
<keyword evidence="3" id="KW-0175">Coiled coil</keyword>
<keyword evidence="6" id="KW-0548">Nucleotidyltransferase</keyword>
<name>A0AAU7D8X6_9BACT</name>
<dbReference type="PROSITE" id="PS50887">
    <property type="entry name" value="GGDEF"/>
    <property type="match status" value="1"/>
</dbReference>
<evidence type="ECO:0000256" key="2">
    <source>
        <dbReference type="ARBA" id="ARBA00034247"/>
    </source>
</evidence>
<dbReference type="NCBIfam" id="TIGR00254">
    <property type="entry name" value="GGDEF"/>
    <property type="match status" value="1"/>
</dbReference>
<comment type="catalytic activity">
    <reaction evidence="2">
        <text>2 GTP = 3',3'-c-di-GMP + 2 diphosphate</text>
        <dbReference type="Rhea" id="RHEA:24898"/>
        <dbReference type="ChEBI" id="CHEBI:33019"/>
        <dbReference type="ChEBI" id="CHEBI:37565"/>
        <dbReference type="ChEBI" id="CHEBI:58805"/>
        <dbReference type="EC" id="2.7.7.65"/>
    </reaction>
</comment>
<keyword evidence="4" id="KW-0812">Transmembrane</keyword>
<proteinExistence type="predicted"/>
<feature type="transmembrane region" description="Helical" evidence="4">
    <location>
        <begin position="181"/>
        <end position="203"/>
    </location>
</feature>
<keyword evidence="6" id="KW-0808">Transferase</keyword>
<feature type="domain" description="GGDEF" evidence="5">
    <location>
        <begin position="426"/>
        <end position="560"/>
    </location>
</feature>
<dbReference type="EMBL" id="CP121195">
    <property type="protein sequence ID" value="XBH14189.1"/>
    <property type="molecule type" value="Genomic_DNA"/>
</dbReference>
<dbReference type="InterPro" id="IPR050469">
    <property type="entry name" value="Diguanylate_Cyclase"/>
</dbReference>
<dbReference type="PANTHER" id="PTHR45138:SF9">
    <property type="entry name" value="DIGUANYLATE CYCLASE DGCM-RELATED"/>
    <property type="match status" value="1"/>
</dbReference>
<evidence type="ECO:0000256" key="3">
    <source>
        <dbReference type="SAM" id="Coils"/>
    </source>
</evidence>
<dbReference type="InterPro" id="IPR000160">
    <property type="entry name" value="GGDEF_dom"/>
</dbReference>
<dbReference type="InterPro" id="IPR029787">
    <property type="entry name" value="Nucleotide_cyclase"/>
</dbReference>
<reference evidence="6" key="1">
    <citation type="submission" date="2023-03" db="EMBL/GenBank/DDBJ databases">
        <title>Edaphobacter sp.</title>
        <authorList>
            <person name="Huber K.J."/>
            <person name="Papendorf J."/>
            <person name="Pilke C."/>
            <person name="Bunk B."/>
            <person name="Sproeer C."/>
            <person name="Pester M."/>
        </authorList>
    </citation>
    <scope>NUCLEOTIDE SEQUENCE</scope>
    <source>
        <strain evidence="6">DSM 109920</strain>
    </source>
</reference>
<protein>
    <recommendedName>
        <fullName evidence="1">diguanylate cyclase</fullName>
        <ecNumber evidence="1">2.7.7.65</ecNumber>
    </recommendedName>
</protein>
<dbReference type="FunFam" id="3.30.70.270:FF:000001">
    <property type="entry name" value="Diguanylate cyclase domain protein"/>
    <property type="match status" value="1"/>
</dbReference>